<sequence length="220" mass="24594">MQYAPRSEFDDLQELLAVDIAFTQSVVSDSRWAAWATNPTSTGMVGSQAIIACKRTDGAMTVHSSPIKSYGFHLEKGNLSFPLYDVSAAYENNQVIIFATIVLPNNVSVVHHVWQQQPMSGNNPGMHSRSGPNVQSFGTLDQEAYQVPALLAVEPQIHHPWTILLLGGIILLVRVVMFLRMSFLLVRLAPGEMSTQLGHWITFQMKMEKTQKSMRKLKRL</sequence>
<keyword evidence="4" id="KW-1185">Reference proteome</keyword>
<dbReference type="PANTHER" id="PTHR23130">
    <property type="entry name" value="CYTOCHROME B561 AND DOMON DOMAIN-CONTAINING PROTEIN"/>
    <property type="match status" value="1"/>
</dbReference>
<dbReference type="STRING" id="106549.A0A540NTL2"/>
<organism evidence="3 4">
    <name type="scientific">Malus baccata</name>
    <name type="common">Siberian crab apple</name>
    <name type="synonym">Pyrus baccata</name>
    <dbReference type="NCBI Taxonomy" id="106549"/>
    <lineage>
        <taxon>Eukaryota</taxon>
        <taxon>Viridiplantae</taxon>
        <taxon>Streptophyta</taxon>
        <taxon>Embryophyta</taxon>
        <taxon>Tracheophyta</taxon>
        <taxon>Spermatophyta</taxon>
        <taxon>Magnoliopsida</taxon>
        <taxon>eudicotyledons</taxon>
        <taxon>Gunneridae</taxon>
        <taxon>Pentapetalae</taxon>
        <taxon>rosids</taxon>
        <taxon>fabids</taxon>
        <taxon>Rosales</taxon>
        <taxon>Rosaceae</taxon>
        <taxon>Amygdaloideae</taxon>
        <taxon>Maleae</taxon>
        <taxon>Malus</taxon>
    </lineage>
</organism>
<keyword evidence="1" id="KW-0812">Transmembrane</keyword>
<dbReference type="PANTHER" id="PTHR23130:SF212">
    <property type="entry name" value="AUXIN-RESPONSIVE FAMILY PROTEIN"/>
    <property type="match status" value="1"/>
</dbReference>
<gene>
    <name evidence="3" type="ORF">C1H46_000295</name>
</gene>
<dbReference type="EMBL" id="VIEB01000005">
    <property type="protein sequence ID" value="TQE14376.1"/>
    <property type="molecule type" value="Genomic_DNA"/>
</dbReference>
<dbReference type="AlphaFoldDB" id="A0A540NTL2"/>
<proteinExistence type="predicted"/>
<name>A0A540NTL2_MALBA</name>
<dbReference type="Proteomes" id="UP000315295">
    <property type="component" value="Unassembled WGS sequence"/>
</dbReference>
<evidence type="ECO:0000313" key="3">
    <source>
        <dbReference type="EMBL" id="TQE14376.1"/>
    </source>
</evidence>
<comment type="caution">
    <text evidence="3">The sequence shown here is derived from an EMBL/GenBank/DDBJ whole genome shotgun (WGS) entry which is preliminary data.</text>
</comment>
<keyword evidence="1" id="KW-0472">Membrane</keyword>
<accession>A0A540NTL2</accession>
<protein>
    <recommendedName>
        <fullName evidence="2">AIR12 DOMON domain-containing protein</fullName>
    </recommendedName>
</protein>
<evidence type="ECO:0000313" key="4">
    <source>
        <dbReference type="Proteomes" id="UP000315295"/>
    </source>
</evidence>
<evidence type="ECO:0000256" key="1">
    <source>
        <dbReference type="SAM" id="Phobius"/>
    </source>
</evidence>
<dbReference type="Pfam" id="PF04526">
    <property type="entry name" value="DUF568"/>
    <property type="match status" value="1"/>
</dbReference>
<dbReference type="InterPro" id="IPR045265">
    <property type="entry name" value="AIR12_DOMON"/>
</dbReference>
<feature type="transmembrane region" description="Helical" evidence="1">
    <location>
        <begin position="161"/>
        <end position="179"/>
    </location>
</feature>
<keyword evidence="1" id="KW-1133">Transmembrane helix</keyword>
<reference evidence="3 4" key="1">
    <citation type="journal article" date="2019" name="G3 (Bethesda)">
        <title>Sequencing of a Wild Apple (Malus baccata) Genome Unravels the Differences Between Cultivated and Wild Apple Species Regarding Disease Resistance and Cold Tolerance.</title>
        <authorList>
            <person name="Chen X."/>
        </authorList>
    </citation>
    <scope>NUCLEOTIDE SEQUENCE [LARGE SCALE GENOMIC DNA]</scope>
    <source>
        <strain evidence="4">cv. Shandingzi</strain>
        <tissue evidence="3">Leaves</tissue>
    </source>
</reference>
<evidence type="ECO:0000259" key="2">
    <source>
        <dbReference type="Pfam" id="PF04526"/>
    </source>
</evidence>
<feature type="domain" description="AIR12 DOMON" evidence="2">
    <location>
        <begin position="44"/>
        <end position="141"/>
    </location>
</feature>